<evidence type="ECO:0000313" key="2">
    <source>
        <dbReference type="EMBL" id="CAB4603377.1"/>
    </source>
</evidence>
<dbReference type="InterPro" id="IPR043129">
    <property type="entry name" value="ATPase_NBD"/>
</dbReference>
<gene>
    <name evidence="2" type="ORF">UFOPK1852_00234</name>
</gene>
<dbReference type="EMBL" id="CAEZUS010000021">
    <property type="protein sequence ID" value="CAB4603377.1"/>
    <property type="molecule type" value="Genomic_DNA"/>
</dbReference>
<dbReference type="PANTHER" id="PTHR43190:SF3">
    <property type="entry name" value="N-ACETYL-D-GLUCOSAMINE KINASE"/>
    <property type="match status" value="1"/>
</dbReference>
<dbReference type="CDD" id="cd24007">
    <property type="entry name" value="ASKHA_NBD_eukNAGK-like"/>
    <property type="match status" value="1"/>
</dbReference>
<dbReference type="PANTHER" id="PTHR43190">
    <property type="entry name" value="N-ACETYL-D-GLUCOSAMINE KINASE"/>
    <property type="match status" value="1"/>
</dbReference>
<dbReference type="SUPFAM" id="SSF53067">
    <property type="entry name" value="Actin-like ATPase domain"/>
    <property type="match status" value="2"/>
</dbReference>
<feature type="domain" description="ATPase BadF/BadG/BcrA/BcrD type" evidence="1">
    <location>
        <begin position="4"/>
        <end position="260"/>
    </location>
</feature>
<dbReference type="InterPro" id="IPR052519">
    <property type="entry name" value="Euk-type_GlcNAc_Kinase"/>
</dbReference>
<accession>A0A6J6GPZ1</accession>
<dbReference type="Gene3D" id="3.30.420.40">
    <property type="match status" value="2"/>
</dbReference>
<name>A0A6J6GPZ1_9ZZZZ</name>
<organism evidence="2">
    <name type="scientific">freshwater metagenome</name>
    <dbReference type="NCBI Taxonomy" id="449393"/>
    <lineage>
        <taxon>unclassified sequences</taxon>
        <taxon>metagenomes</taxon>
        <taxon>ecological metagenomes</taxon>
    </lineage>
</organism>
<protein>
    <submittedName>
        <fullName evidence="2">Unannotated protein</fullName>
    </submittedName>
</protein>
<sequence>MNYLGIDAGATATKWALYDGSEIIATGKCPAMDGHILRPESKARINEVLAQISTAVNGAEIAGVFAGITGATSEDSATDPLGQIFHTYFPNAKVRIVHDIEMAYYANFEVGEGILLYAGTGSIAMYIDDEAGPVRAGGWGYLLGDEGAGFWIGREVIRWVLAGLDTGEEVEPDSLSDVILQEIGASNWDGIKEFVYSNERSEIAKLSATVGRLADAGNADAQGIIYEASQHLIALVHQLDIQIENAPRIVIAGGVCHEGSFLAKALYSFFSERISISDCDIAQRAAELAIDI</sequence>
<dbReference type="InterPro" id="IPR002731">
    <property type="entry name" value="ATPase_BadF"/>
</dbReference>
<dbReference type="Pfam" id="PF01869">
    <property type="entry name" value="BcrAD_BadFG"/>
    <property type="match status" value="1"/>
</dbReference>
<reference evidence="2" key="1">
    <citation type="submission" date="2020-05" db="EMBL/GenBank/DDBJ databases">
        <authorList>
            <person name="Chiriac C."/>
            <person name="Salcher M."/>
            <person name="Ghai R."/>
            <person name="Kavagutti S V."/>
        </authorList>
    </citation>
    <scope>NUCLEOTIDE SEQUENCE</scope>
</reference>
<dbReference type="AlphaFoldDB" id="A0A6J6GPZ1"/>
<proteinExistence type="predicted"/>
<evidence type="ECO:0000259" key="1">
    <source>
        <dbReference type="Pfam" id="PF01869"/>
    </source>
</evidence>